<dbReference type="AlphaFoldDB" id="S7ZWL5"/>
<dbReference type="EMBL" id="KB644415">
    <property type="protein sequence ID" value="EPS34824.1"/>
    <property type="molecule type" value="Genomic_DNA"/>
</dbReference>
<evidence type="ECO:0000313" key="3">
    <source>
        <dbReference type="Proteomes" id="UP000019376"/>
    </source>
</evidence>
<evidence type="ECO:0000256" key="1">
    <source>
        <dbReference type="SAM" id="MobiDB-lite"/>
    </source>
</evidence>
<feature type="region of interest" description="Disordered" evidence="1">
    <location>
        <begin position="64"/>
        <end position="88"/>
    </location>
</feature>
<dbReference type="Proteomes" id="UP000019376">
    <property type="component" value="Unassembled WGS sequence"/>
</dbReference>
<proteinExistence type="predicted"/>
<feature type="region of interest" description="Disordered" evidence="1">
    <location>
        <begin position="1"/>
        <end position="38"/>
    </location>
</feature>
<name>S7ZWL5_PENO1</name>
<feature type="compositionally biased region" description="Basic and acidic residues" evidence="1">
    <location>
        <begin position="15"/>
        <end position="27"/>
    </location>
</feature>
<reference evidence="2 3" key="1">
    <citation type="journal article" date="2013" name="PLoS ONE">
        <title>Genomic and secretomic analyses reveal unique features of the lignocellulolytic enzyme system of Penicillium decumbens.</title>
        <authorList>
            <person name="Liu G."/>
            <person name="Zhang L."/>
            <person name="Wei X."/>
            <person name="Zou G."/>
            <person name="Qin Y."/>
            <person name="Ma L."/>
            <person name="Li J."/>
            <person name="Zheng H."/>
            <person name="Wang S."/>
            <person name="Wang C."/>
            <person name="Xun L."/>
            <person name="Zhao G.-P."/>
            <person name="Zhou Z."/>
            <person name="Qu Y."/>
        </authorList>
    </citation>
    <scope>NUCLEOTIDE SEQUENCE [LARGE SCALE GENOMIC DNA]</scope>
    <source>
        <strain evidence="3">114-2 / CGMCC 5302</strain>
    </source>
</reference>
<dbReference type="HOGENOM" id="CLU_1360836_0_0_1"/>
<gene>
    <name evidence="2" type="ORF">PDE_09788</name>
</gene>
<keyword evidence="3" id="KW-1185">Reference proteome</keyword>
<sequence length="201" mass="22458">MTSTRVRASRIPLAEPRRGCPVTEREYFPGPDMKPTTQSRIRSIPPAGAFPHFQLTSFTLRKKKKKSIYPTQSDPARKERTSKEKAQKKVTMMANAVSVLAPIDWCHGQQARVKRERERRKKRAQWYHNPGFQLVERLSSQTYGGIAKLSFKSSWVDTAGEGEAGPDGGLVSLVDSVKDPYGFIGGSARVSFPCTLQMSTV</sequence>
<organism evidence="2 3">
    <name type="scientific">Penicillium oxalicum (strain 114-2 / CGMCC 5302)</name>
    <name type="common">Penicillium decumbens</name>
    <dbReference type="NCBI Taxonomy" id="933388"/>
    <lineage>
        <taxon>Eukaryota</taxon>
        <taxon>Fungi</taxon>
        <taxon>Dikarya</taxon>
        <taxon>Ascomycota</taxon>
        <taxon>Pezizomycotina</taxon>
        <taxon>Eurotiomycetes</taxon>
        <taxon>Eurotiomycetidae</taxon>
        <taxon>Eurotiales</taxon>
        <taxon>Aspergillaceae</taxon>
        <taxon>Penicillium</taxon>
    </lineage>
</organism>
<feature type="compositionally biased region" description="Basic and acidic residues" evidence="1">
    <location>
        <begin position="75"/>
        <end position="87"/>
    </location>
</feature>
<evidence type="ECO:0000313" key="2">
    <source>
        <dbReference type="EMBL" id="EPS34824.1"/>
    </source>
</evidence>
<accession>S7ZWL5</accession>
<protein>
    <submittedName>
        <fullName evidence="2">Uncharacterized protein</fullName>
    </submittedName>
</protein>